<dbReference type="GO" id="GO:0003677">
    <property type="term" value="F:DNA binding"/>
    <property type="evidence" value="ECO:0007669"/>
    <property type="project" value="UniProtKB-KW"/>
</dbReference>
<accession>A0AAV3X6Y3</accession>
<protein>
    <submittedName>
        <fullName evidence="1">CopG domain protein DNA-binding domain protein</fullName>
    </submittedName>
</protein>
<comment type="caution">
    <text evidence="1">The sequence shown here is derived from an EMBL/GenBank/DDBJ whole genome shotgun (WGS) entry which is preliminary data.</text>
</comment>
<dbReference type="EMBL" id="BLAY01000012">
    <property type="protein sequence ID" value="GET36356.1"/>
    <property type="molecule type" value="Genomic_DNA"/>
</dbReference>
<proteinExistence type="predicted"/>
<name>A0AAV3X6Y3_9CYAN</name>
<dbReference type="AlphaFoldDB" id="A0AAV3X6Y3"/>
<sequence>MKEKSIRIRLSQKRYDKLKAYAQSKEKAVTQLVEDWIDRLPTKDIGDSSSTPLPNQPNC</sequence>
<dbReference type="Proteomes" id="UP001050975">
    <property type="component" value="Unassembled WGS sequence"/>
</dbReference>
<evidence type="ECO:0000313" key="1">
    <source>
        <dbReference type="EMBL" id="GET36356.1"/>
    </source>
</evidence>
<keyword evidence="2" id="KW-1185">Reference proteome</keyword>
<keyword evidence="1" id="KW-0238">DNA-binding</keyword>
<gene>
    <name evidence="1" type="ORF">MiSe_11050</name>
</gene>
<evidence type="ECO:0000313" key="2">
    <source>
        <dbReference type="Proteomes" id="UP001050975"/>
    </source>
</evidence>
<organism evidence="1 2">
    <name type="scientific">Microseira wollei NIES-4236</name>
    <dbReference type="NCBI Taxonomy" id="2530354"/>
    <lineage>
        <taxon>Bacteria</taxon>
        <taxon>Bacillati</taxon>
        <taxon>Cyanobacteriota</taxon>
        <taxon>Cyanophyceae</taxon>
        <taxon>Oscillatoriophycideae</taxon>
        <taxon>Aerosakkonematales</taxon>
        <taxon>Aerosakkonemataceae</taxon>
        <taxon>Microseira</taxon>
    </lineage>
</organism>
<reference evidence="1" key="1">
    <citation type="submission" date="2019-10" db="EMBL/GenBank/DDBJ databases">
        <title>Draft genome sequece of Microseira wollei NIES-4236.</title>
        <authorList>
            <person name="Yamaguchi H."/>
            <person name="Suzuki S."/>
            <person name="Kawachi M."/>
        </authorList>
    </citation>
    <scope>NUCLEOTIDE SEQUENCE</scope>
    <source>
        <strain evidence="1">NIES-4236</strain>
    </source>
</reference>